<dbReference type="Pfam" id="PF09335">
    <property type="entry name" value="VTT_dom"/>
    <property type="match status" value="1"/>
</dbReference>
<feature type="domain" description="VTT" evidence="7">
    <location>
        <begin position="38"/>
        <end position="158"/>
    </location>
</feature>
<evidence type="ECO:0000256" key="4">
    <source>
        <dbReference type="ARBA" id="ARBA00022989"/>
    </source>
</evidence>
<proteinExistence type="predicted"/>
<comment type="subcellular location">
    <subcellularLocation>
        <location evidence="1">Cell membrane</location>
        <topology evidence="1">Multi-pass membrane protein</topology>
    </subcellularLocation>
</comment>
<keyword evidence="9" id="KW-1185">Reference proteome</keyword>
<evidence type="ECO:0000256" key="5">
    <source>
        <dbReference type="ARBA" id="ARBA00023136"/>
    </source>
</evidence>
<dbReference type="PANTHER" id="PTHR42709:SF6">
    <property type="entry name" value="UNDECAPRENYL PHOSPHATE TRANSPORTER A"/>
    <property type="match status" value="1"/>
</dbReference>
<dbReference type="AlphaFoldDB" id="A0A923MP37"/>
<dbReference type="InterPro" id="IPR051311">
    <property type="entry name" value="DedA_domain"/>
</dbReference>
<evidence type="ECO:0000259" key="7">
    <source>
        <dbReference type="Pfam" id="PF09335"/>
    </source>
</evidence>
<sequence>MILELVVGYFSTLQGAHAYGFLFLLMALCGMGAPVSQDVMLLVAGSFTLLGTMQPVPVVILSAVGLLLGDLFTFWAGHHWGARWVRRPWAASFVAPERLPAIEERAGRYALPFSFVTRFLPGQRATLFFLAGTFRMPYRGFLVGDGIGALVQAGLFVYGARSLGWSWAMLRGRFERADDVLTAALVLGAFVLLWRRRAP</sequence>
<dbReference type="Proteomes" id="UP000608513">
    <property type="component" value="Unassembled WGS sequence"/>
</dbReference>
<organism evidence="8 9">
    <name type="scientific">Ramlibacter cellulosilyticus</name>
    <dbReference type="NCBI Taxonomy" id="2764187"/>
    <lineage>
        <taxon>Bacteria</taxon>
        <taxon>Pseudomonadati</taxon>
        <taxon>Pseudomonadota</taxon>
        <taxon>Betaproteobacteria</taxon>
        <taxon>Burkholderiales</taxon>
        <taxon>Comamonadaceae</taxon>
        <taxon>Ramlibacter</taxon>
    </lineage>
</organism>
<evidence type="ECO:0000313" key="8">
    <source>
        <dbReference type="EMBL" id="MBC5783242.1"/>
    </source>
</evidence>
<dbReference type="PANTHER" id="PTHR42709">
    <property type="entry name" value="ALKALINE PHOSPHATASE LIKE PROTEIN"/>
    <property type="match status" value="1"/>
</dbReference>
<evidence type="ECO:0000313" key="9">
    <source>
        <dbReference type="Proteomes" id="UP000608513"/>
    </source>
</evidence>
<gene>
    <name evidence="8" type="ORF">H8N03_09825</name>
</gene>
<reference evidence="8" key="1">
    <citation type="submission" date="2020-08" db="EMBL/GenBank/DDBJ databases">
        <title>Ramlibacter sp. USB13 16S ribosomal RNA gene genome sequencing and assembly.</title>
        <authorList>
            <person name="Kang M."/>
        </authorList>
    </citation>
    <scope>NUCLEOTIDE SEQUENCE</scope>
    <source>
        <strain evidence="8">USB13</strain>
    </source>
</reference>
<keyword evidence="4 6" id="KW-1133">Transmembrane helix</keyword>
<feature type="transmembrane region" description="Helical" evidence="6">
    <location>
        <begin position="140"/>
        <end position="160"/>
    </location>
</feature>
<keyword evidence="3 6" id="KW-0812">Transmembrane</keyword>
<dbReference type="EMBL" id="JACORT010000003">
    <property type="protein sequence ID" value="MBC5783242.1"/>
    <property type="molecule type" value="Genomic_DNA"/>
</dbReference>
<evidence type="ECO:0000256" key="1">
    <source>
        <dbReference type="ARBA" id="ARBA00004651"/>
    </source>
</evidence>
<feature type="transmembrane region" description="Helical" evidence="6">
    <location>
        <begin position="180"/>
        <end position="196"/>
    </location>
</feature>
<dbReference type="RefSeq" id="WP_187075982.1">
    <property type="nucleotide sequence ID" value="NZ_JACORT010000003.1"/>
</dbReference>
<dbReference type="InterPro" id="IPR032816">
    <property type="entry name" value="VTT_dom"/>
</dbReference>
<dbReference type="GO" id="GO:0005886">
    <property type="term" value="C:plasma membrane"/>
    <property type="evidence" value="ECO:0007669"/>
    <property type="project" value="UniProtKB-SubCell"/>
</dbReference>
<evidence type="ECO:0000256" key="3">
    <source>
        <dbReference type="ARBA" id="ARBA00022692"/>
    </source>
</evidence>
<protein>
    <submittedName>
        <fullName evidence="8">DedA family protein</fullName>
    </submittedName>
</protein>
<evidence type="ECO:0000256" key="2">
    <source>
        <dbReference type="ARBA" id="ARBA00022475"/>
    </source>
</evidence>
<keyword evidence="5 6" id="KW-0472">Membrane</keyword>
<feature type="transmembrane region" description="Helical" evidence="6">
    <location>
        <begin position="56"/>
        <end position="77"/>
    </location>
</feature>
<accession>A0A923MP37</accession>
<feature type="transmembrane region" description="Helical" evidence="6">
    <location>
        <begin position="18"/>
        <end position="36"/>
    </location>
</feature>
<keyword evidence="2" id="KW-1003">Cell membrane</keyword>
<evidence type="ECO:0000256" key="6">
    <source>
        <dbReference type="SAM" id="Phobius"/>
    </source>
</evidence>
<comment type="caution">
    <text evidence="8">The sequence shown here is derived from an EMBL/GenBank/DDBJ whole genome shotgun (WGS) entry which is preliminary data.</text>
</comment>
<name>A0A923MP37_9BURK</name>